<dbReference type="InterPro" id="IPR016084">
    <property type="entry name" value="Haem_Oase-like_multi-hlx"/>
</dbReference>
<sequence>MIPAPPPAPAASPLAAATDPLQRLRDATSALHARLDTGLPVAREGAGPADYLRHLALLRGWVGALEESGARGPRLAAERDALEAELAGCQQRLGLQAPRIALAATPDPVFQADGAEWGLAYVLEGSRLGGQVLHKRLAPAMAPLSLDYLRGAGSATGARWKHFVAELQTALQGAARQDAASAAARRAFELLLRCHEALQTAWPERACAARG</sequence>
<dbReference type="SUPFAM" id="SSF48613">
    <property type="entry name" value="Heme oxygenase-like"/>
    <property type="match status" value="1"/>
</dbReference>
<dbReference type="Proteomes" id="UP000255265">
    <property type="component" value="Unassembled WGS sequence"/>
</dbReference>
<protein>
    <submittedName>
        <fullName evidence="1">Heme oxygenase</fullName>
    </submittedName>
</protein>
<name>A0A370F5Y1_9BURK</name>
<dbReference type="Gene3D" id="1.20.910.10">
    <property type="entry name" value="Heme oxygenase-like"/>
    <property type="match status" value="1"/>
</dbReference>
<organism evidence="1 2">
    <name type="scientific">Pseudacidovorax intermedius</name>
    <dbReference type="NCBI Taxonomy" id="433924"/>
    <lineage>
        <taxon>Bacteria</taxon>
        <taxon>Pseudomonadati</taxon>
        <taxon>Pseudomonadota</taxon>
        <taxon>Betaproteobacteria</taxon>
        <taxon>Burkholderiales</taxon>
        <taxon>Comamonadaceae</taxon>
        <taxon>Pseudacidovorax</taxon>
    </lineage>
</organism>
<proteinExistence type="predicted"/>
<dbReference type="EMBL" id="QQAV01000013">
    <property type="protein sequence ID" value="RDI19152.1"/>
    <property type="molecule type" value="Genomic_DNA"/>
</dbReference>
<evidence type="ECO:0000313" key="2">
    <source>
        <dbReference type="Proteomes" id="UP000255265"/>
    </source>
</evidence>
<dbReference type="AlphaFoldDB" id="A0A370F5Y1"/>
<evidence type="ECO:0000313" key="1">
    <source>
        <dbReference type="EMBL" id="RDI19152.1"/>
    </source>
</evidence>
<keyword evidence="2" id="KW-1185">Reference proteome</keyword>
<comment type="caution">
    <text evidence="1">The sequence shown here is derived from an EMBL/GenBank/DDBJ whole genome shotgun (WGS) entry which is preliminary data.</text>
</comment>
<gene>
    <name evidence="1" type="ORF">DFR41_113134</name>
</gene>
<reference evidence="1 2" key="1">
    <citation type="submission" date="2018-07" db="EMBL/GenBank/DDBJ databases">
        <title>Genomic Encyclopedia of Type Strains, Phase IV (KMG-IV): sequencing the most valuable type-strain genomes for metagenomic binning, comparative biology and taxonomic classification.</title>
        <authorList>
            <person name="Goeker M."/>
        </authorList>
    </citation>
    <scope>NUCLEOTIDE SEQUENCE [LARGE SCALE GENOMIC DNA]</scope>
    <source>
        <strain evidence="1 2">DSM 21352</strain>
    </source>
</reference>
<dbReference type="CDD" id="cd19166">
    <property type="entry name" value="HemeO-bac"/>
    <property type="match status" value="1"/>
</dbReference>
<accession>A0A370F5Y1</accession>